<proteinExistence type="predicted"/>
<dbReference type="Proteomes" id="UP001381693">
    <property type="component" value="Unassembled WGS sequence"/>
</dbReference>
<sequence>MNCERSPGERSSIPDTATAQEDSFPSPENCQQTILEEVFTSDYDVTEEGVR</sequence>
<organism evidence="2 3">
    <name type="scientific">Halocaridina rubra</name>
    <name type="common">Hawaiian red shrimp</name>
    <dbReference type="NCBI Taxonomy" id="373956"/>
    <lineage>
        <taxon>Eukaryota</taxon>
        <taxon>Metazoa</taxon>
        <taxon>Ecdysozoa</taxon>
        <taxon>Arthropoda</taxon>
        <taxon>Crustacea</taxon>
        <taxon>Multicrustacea</taxon>
        <taxon>Malacostraca</taxon>
        <taxon>Eumalacostraca</taxon>
        <taxon>Eucarida</taxon>
        <taxon>Decapoda</taxon>
        <taxon>Pleocyemata</taxon>
        <taxon>Caridea</taxon>
        <taxon>Atyoidea</taxon>
        <taxon>Atyidae</taxon>
        <taxon>Halocaridina</taxon>
    </lineage>
</organism>
<comment type="caution">
    <text evidence="2">The sequence shown here is derived from an EMBL/GenBank/DDBJ whole genome shotgun (WGS) entry which is preliminary data.</text>
</comment>
<evidence type="ECO:0000313" key="3">
    <source>
        <dbReference type="Proteomes" id="UP001381693"/>
    </source>
</evidence>
<protein>
    <submittedName>
        <fullName evidence="2">Uncharacterized protein</fullName>
    </submittedName>
</protein>
<accession>A0AAN8X6Z3</accession>
<dbReference type="AlphaFoldDB" id="A0AAN8X6Z3"/>
<evidence type="ECO:0000256" key="1">
    <source>
        <dbReference type="SAM" id="MobiDB-lite"/>
    </source>
</evidence>
<gene>
    <name evidence="2" type="ORF">SK128_008541</name>
</gene>
<dbReference type="EMBL" id="JAXCGZ010013244">
    <property type="protein sequence ID" value="KAK7073174.1"/>
    <property type="molecule type" value="Genomic_DNA"/>
</dbReference>
<name>A0AAN8X6Z3_HALRR</name>
<reference evidence="2 3" key="1">
    <citation type="submission" date="2023-11" db="EMBL/GenBank/DDBJ databases">
        <title>Halocaridina rubra genome assembly.</title>
        <authorList>
            <person name="Smith C."/>
        </authorList>
    </citation>
    <scope>NUCLEOTIDE SEQUENCE [LARGE SCALE GENOMIC DNA]</scope>
    <source>
        <strain evidence="2">EP-1</strain>
        <tissue evidence="2">Whole</tissue>
    </source>
</reference>
<evidence type="ECO:0000313" key="2">
    <source>
        <dbReference type="EMBL" id="KAK7073174.1"/>
    </source>
</evidence>
<keyword evidence="3" id="KW-1185">Reference proteome</keyword>
<feature type="region of interest" description="Disordered" evidence="1">
    <location>
        <begin position="1"/>
        <end position="29"/>
    </location>
</feature>
<feature type="compositionally biased region" description="Polar residues" evidence="1">
    <location>
        <begin position="13"/>
        <end position="29"/>
    </location>
</feature>